<accession>A0A9R0ECG1</accession>
<evidence type="ECO:0000313" key="2">
    <source>
        <dbReference type="Proteomes" id="UP000829999"/>
    </source>
</evidence>
<reference evidence="3" key="1">
    <citation type="submission" date="2025-08" db="UniProtKB">
        <authorList>
            <consortium name="RefSeq"/>
        </authorList>
    </citation>
    <scope>IDENTIFICATION</scope>
    <source>
        <tissue evidence="3">Whole larval tissue</tissue>
    </source>
</reference>
<dbReference type="OrthoDB" id="7297999at2759"/>
<dbReference type="GeneID" id="118276378"/>
<feature type="signal peptide" evidence="1">
    <location>
        <begin position="1"/>
        <end position="26"/>
    </location>
</feature>
<dbReference type="AlphaFoldDB" id="A0A9R0ECG1"/>
<name>A0A9R0ECG1_SPOFR</name>
<dbReference type="Proteomes" id="UP000829999">
    <property type="component" value="Chromosome 31"/>
</dbReference>
<sequence>MLFNIFHLGSMRVWCLLSLLFGHCVCKVYFDKLDRYIISCHTTDFECFKRQYKALRDNVLLGNDRLGIPTYEHYVFAYGGGTCVKLTGLEESELAAIKFESEQKKLTLVLELPLRIQQVKDTIKMCARPDREFNIVQPQKSPLMRFTGNATIGITYPYKLKKKKGMVYLQLEDENLDVILDIPDLSHFHLNSEVEAKLYEWSEWAYEVVQHVDAAEYFALPYTSQLRTLMDHLPLYRFIMLYPEEEYEDLQFSYSEATVPTNP</sequence>
<gene>
    <name evidence="3" type="primary">LOC118276378</name>
</gene>
<organism evidence="2 3">
    <name type="scientific">Spodoptera frugiperda</name>
    <name type="common">Fall armyworm</name>
    <dbReference type="NCBI Taxonomy" id="7108"/>
    <lineage>
        <taxon>Eukaryota</taxon>
        <taxon>Metazoa</taxon>
        <taxon>Ecdysozoa</taxon>
        <taxon>Arthropoda</taxon>
        <taxon>Hexapoda</taxon>
        <taxon>Insecta</taxon>
        <taxon>Pterygota</taxon>
        <taxon>Neoptera</taxon>
        <taxon>Endopterygota</taxon>
        <taxon>Lepidoptera</taxon>
        <taxon>Glossata</taxon>
        <taxon>Ditrysia</taxon>
        <taxon>Noctuoidea</taxon>
        <taxon>Noctuidae</taxon>
        <taxon>Amphipyrinae</taxon>
        <taxon>Spodoptera</taxon>
    </lineage>
</organism>
<evidence type="ECO:0000313" key="3">
    <source>
        <dbReference type="RefSeq" id="XP_050563411.1"/>
    </source>
</evidence>
<keyword evidence="1" id="KW-0732">Signal</keyword>
<feature type="chain" id="PRO_5040511162" evidence="1">
    <location>
        <begin position="27"/>
        <end position="263"/>
    </location>
</feature>
<dbReference type="RefSeq" id="XP_050563411.1">
    <property type="nucleotide sequence ID" value="XM_050707454.1"/>
</dbReference>
<keyword evidence="2" id="KW-1185">Reference proteome</keyword>
<proteinExistence type="predicted"/>
<protein>
    <submittedName>
        <fullName evidence="3">Uncharacterized protein LOC118276378</fullName>
    </submittedName>
</protein>
<evidence type="ECO:0000256" key="1">
    <source>
        <dbReference type="SAM" id="SignalP"/>
    </source>
</evidence>